<evidence type="ECO:0000313" key="2">
    <source>
        <dbReference type="WBParaSite" id="JU765_v2.g19131.t1"/>
    </source>
</evidence>
<sequence length="251" mass="29136">MTYFQATGRSKALFNDIMIGMFGPAQTKCVTVTAVTPNGKVREIEIQCRLKHPNILMMFNYFSDDKKIYLMLEYALGGELYKQLQKEKFFSEEKSANYIRQVADALEYCHKKGVIHRDIKPENILIGADGELKVADFGWSVHSTKTKRRTMCGTPDYLAPEIVRGVAYDKCVDYWSLGVLCYEFLFGSPPFEAPEENQTYSNIRNVKYNFSRRHITDDAKDLIRNLLLVDPFKRMNFVQVFEHPWILCHVK</sequence>
<organism evidence="1 2">
    <name type="scientific">Panagrolaimus sp. JU765</name>
    <dbReference type="NCBI Taxonomy" id="591449"/>
    <lineage>
        <taxon>Eukaryota</taxon>
        <taxon>Metazoa</taxon>
        <taxon>Ecdysozoa</taxon>
        <taxon>Nematoda</taxon>
        <taxon>Chromadorea</taxon>
        <taxon>Rhabditida</taxon>
        <taxon>Tylenchina</taxon>
        <taxon>Panagrolaimomorpha</taxon>
        <taxon>Panagrolaimoidea</taxon>
        <taxon>Panagrolaimidae</taxon>
        <taxon>Panagrolaimus</taxon>
    </lineage>
</organism>
<protein>
    <submittedName>
        <fullName evidence="2">Aurora kinase</fullName>
    </submittedName>
</protein>
<dbReference type="WBParaSite" id="JU765_v2.g19131.t1">
    <property type="protein sequence ID" value="JU765_v2.g19131.t1"/>
    <property type="gene ID" value="JU765_v2.g19131"/>
</dbReference>
<accession>A0AC34QTF9</accession>
<proteinExistence type="predicted"/>
<name>A0AC34QTF9_9BILA</name>
<dbReference type="Proteomes" id="UP000887576">
    <property type="component" value="Unplaced"/>
</dbReference>
<reference evidence="2" key="1">
    <citation type="submission" date="2022-11" db="UniProtKB">
        <authorList>
            <consortium name="WormBaseParasite"/>
        </authorList>
    </citation>
    <scope>IDENTIFICATION</scope>
</reference>
<evidence type="ECO:0000313" key="1">
    <source>
        <dbReference type="Proteomes" id="UP000887576"/>
    </source>
</evidence>